<feature type="domain" description="Shugoshin C-terminal" evidence="4">
    <location>
        <begin position="433"/>
        <end position="451"/>
    </location>
</feature>
<dbReference type="GO" id="GO:0000775">
    <property type="term" value="C:chromosome, centromeric region"/>
    <property type="evidence" value="ECO:0007669"/>
    <property type="project" value="InterPro"/>
</dbReference>
<feature type="compositionally biased region" description="Basic and acidic residues" evidence="3">
    <location>
        <begin position="342"/>
        <end position="352"/>
    </location>
</feature>
<evidence type="ECO:0000313" key="5">
    <source>
        <dbReference type="EMBL" id="ETW85099.1"/>
    </source>
</evidence>
<dbReference type="Proteomes" id="UP000030671">
    <property type="component" value="Unassembled WGS sequence"/>
</dbReference>
<feature type="compositionally biased region" description="Basic and acidic residues" evidence="3">
    <location>
        <begin position="366"/>
        <end position="381"/>
    </location>
</feature>
<feature type="compositionally biased region" description="Polar residues" evidence="3">
    <location>
        <begin position="353"/>
        <end position="362"/>
    </location>
</feature>
<dbReference type="OrthoDB" id="5394106at2759"/>
<dbReference type="InParanoid" id="W4KHA5"/>
<dbReference type="KEGG" id="hir:HETIRDRAFT_309748"/>
<evidence type="ECO:0000256" key="2">
    <source>
        <dbReference type="ARBA" id="ARBA00022829"/>
    </source>
</evidence>
<dbReference type="HOGENOM" id="CLU_034118_0_0_1"/>
<proteinExistence type="inferred from homology"/>
<feature type="compositionally biased region" description="Low complexity" evidence="3">
    <location>
        <begin position="241"/>
        <end position="254"/>
    </location>
</feature>
<accession>W4KHA5</accession>
<feature type="compositionally biased region" description="Low complexity" evidence="3">
    <location>
        <begin position="183"/>
        <end position="196"/>
    </location>
</feature>
<feature type="region of interest" description="Disordered" evidence="3">
    <location>
        <begin position="107"/>
        <end position="148"/>
    </location>
</feature>
<dbReference type="RefSeq" id="XP_009541985.1">
    <property type="nucleotide sequence ID" value="XM_009543690.1"/>
</dbReference>
<dbReference type="GO" id="GO:0045132">
    <property type="term" value="P:meiotic chromosome segregation"/>
    <property type="evidence" value="ECO:0007669"/>
    <property type="project" value="InterPro"/>
</dbReference>
<feature type="compositionally biased region" description="Polar residues" evidence="3">
    <location>
        <begin position="230"/>
        <end position="240"/>
    </location>
</feature>
<gene>
    <name evidence="5" type="ORF">HETIRDRAFT_309748</name>
</gene>
<dbReference type="eggNOG" id="ENOG502R24I">
    <property type="taxonomic scope" value="Eukaryota"/>
</dbReference>
<dbReference type="AlphaFoldDB" id="W4KHA5"/>
<feature type="region of interest" description="Disordered" evidence="3">
    <location>
        <begin position="161"/>
        <end position="207"/>
    </location>
</feature>
<dbReference type="InterPro" id="IPR011515">
    <property type="entry name" value="Shugoshin_C"/>
</dbReference>
<evidence type="ECO:0000256" key="1">
    <source>
        <dbReference type="ARBA" id="ARBA00010845"/>
    </source>
</evidence>
<organism evidence="5 6">
    <name type="scientific">Heterobasidion irregulare (strain TC 32-1)</name>
    <dbReference type="NCBI Taxonomy" id="747525"/>
    <lineage>
        <taxon>Eukaryota</taxon>
        <taxon>Fungi</taxon>
        <taxon>Dikarya</taxon>
        <taxon>Basidiomycota</taxon>
        <taxon>Agaricomycotina</taxon>
        <taxon>Agaricomycetes</taxon>
        <taxon>Russulales</taxon>
        <taxon>Bondarzewiaceae</taxon>
        <taxon>Heterobasidion</taxon>
        <taxon>Heterobasidion annosum species complex</taxon>
    </lineage>
</organism>
<evidence type="ECO:0000313" key="6">
    <source>
        <dbReference type="Proteomes" id="UP000030671"/>
    </source>
</evidence>
<feature type="compositionally biased region" description="Polar residues" evidence="3">
    <location>
        <begin position="480"/>
        <end position="498"/>
    </location>
</feature>
<feature type="compositionally biased region" description="Low complexity" evidence="3">
    <location>
        <begin position="392"/>
        <end position="416"/>
    </location>
</feature>
<sequence length="580" mass="64755">MMSRRESRVSINFRQNDALLEFENFKKKFLLANKHITKLNSTLSVRIEELNAQISALYVENLRLRASEIALATQLKKEKERSQRVISDAETATHALLKHFGVIRKNFSIPPRKPSSPSKHTQQAKQPPRKPILDPDASPHVNRLARAPDFPDIFEADEVVSDADDIDMESSPSPVMRRKRSRSSSSVTSRLPVPSRASPPPPPPIVATIHVDVDEHLLALGKKRISRRQSGLLTVNTTPMAGSSRSSSRSEASSPRPPSPAFGSPARREAGLAEEKEEMAAMNGEIDIAQEDVEEELERTLRKERKRKSKLREIESPPENVKSRHREKRRTIDDDEFGGSHVAERSKSRLKDVTNSSGSRSSLHPIDMHNLADRERQRSPDTDVPSSAMTQTSTSTRPLLSTPATTPAPYYLPTPRSSSPTLFMDPEMPAPGGREKRTRKSINYAEPKLNTSVSSRPPMQTMDLLRFILYSKMRKPEPNPTSKRASTSSQQNPDNIPRSSLDAAPIDYTTEGEPSIKRRKSRPRLPPEEEDESEGAQADAEFASGMSKSSWVNTEGRRRSSQSGKRLVEGDGGRRHSMAV</sequence>
<feature type="compositionally biased region" description="Polar residues" evidence="3">
    <location>
        <begin position="449"/>
        <end position="458"/>
    </location>
</feature>
<protein>
    <recommendedName>
        <fullName evidence="4">Shugoshin C-terminal domain-containing protein</fullName>
    </recommendedName>
</protein>
<dbReference type="EMBL" id="KI925455">
    <property type="protein sequence ID" value="ETW85099.1"/>
    <property type="molecule type" value="Genomic_DNA"/>
</dbReference>
<feature type="compositionally biased region" description="Acidic residues" evidence="3">
    <location>
        <begin position="288"/>
        <end position="297"/>
    </location>
</feature>
<evidence type="ECO:0000256" key="3">
    <source>
        <dbReference type="SAM" id="MobiDB-lite"/>
    </source>
</evidence>
<name>W4KHA5_HETIT</name>
<keyword evidence="2" id="KW-0159">Chromosome partition</keyword>
<dbReference type="GeneID" id="20669707"/>
<comment type="similarity">
    <text evidence="1">Belongs to the shugoshin family.</text>
</comment>
<reference evidence="5 6" key="1">
    <citation type="journal article" date="2012" name="New Phytol.">
        <title>Insight into trade-off between wood decay and parasitism from the genome of a fungal forest pathogen.</title>
        <authorList>
            <person name="Olson A."/>
            <person name="Aerts A."/>
            <person name="Asiegbu F."/>
            <person name="Belbahri L."/>
            <person name="Bouzid O."/>
            <person name="Broberg A."/>
            <person name="Canback B."/>
            <person name="Coutinho P.M."/>
            <person name="Cullen D."/>
            <person name="Dalman K."/>
            <person name="Deflorio G."/>
            <person name="van Diepen L.T."/>
            <person name="Dunand C."/>
            <person name="Duplessis S."/>
            <person name="Durling M."/>
            <person name="Gonthier P."/>
            <person name="Grimwood J."/>
            <person name="Fossdal C.G."/>
            <person name="Hansson D."/>
            <person name="Henrissat B."/>
            <person name="Hietala A."/>
            <person name="Himmelstrand K."/>
            <person name="Hoffmeister D."/>
            <person name="Hogberg N."/>
            <person name="James T.Y."/>
            <person name="Karlsson M."/>
            <person name="Kohler A."/>
            <person name="Kues U."/>
            <person name="Lee Y.H."/>
            <person name="Lin Y.C."/>
            <person name="Lind M."/>
            <person name="Lindquist E."/>
            <person name="Lombard V."/>
            <person name="Lucas S."/>
            <person name="Lunden K."/>
            <person name="Morin E."/>
            <person name="Murat C."/>
            <person name="Park J."/>
            <person name="Raffaello T."/>
            <person name="Rouze P."/>
            <person name="Salamov A."/>
            <person name="Schmutz J."/>
            <person name="Solheim H."/>
            <person name="Stahlberg J."/>
            <person name="Velez H."/>
            <person name="de Vries R.P."/>
            <person name="Wiebenga A."/>
            <person name="Woodward S."/>
            <person name="Yakovlev I."/>
            <person name="Garbelotto M."/>
            <person name="Martin F."/>
            <person name="Grigoriev I.V."/>
            <person name="Stenlid J."/>
        </authorList>
    </citation>
    <scope>NUCLEOTIDE SEQUENCE [LARGE SCALE GENOMIC DNA]</scope>
    <source>
        <strain evidence="5 6">TC 32-1</strain>
    </source>
</reference>
<dbReference type="STRING" id="747525.W4KHA5"/>
<keyword evidence="6" id="KW-1185">Reference proteome</keyword>
<dbReference type="GO" id="GO:0005634">
    <property type="term" value="C:nucleus"/>
    <property type="evidence" value="ECO:0007669"/>
    <property type="project" value="InterPro"/>
</dbReference>
<feature type="region of interest" description="Disordered" evidence="3">
    <location>
        <begin position="230"/>
        <end position="580"/>
    </location>
</feature>
<dbReference type="Pfam" id="PF07557">
    <property type="entry name" value="Shugoshin_C"/>
    <property type="match status" value="1"/>
</dbReference>
<evidence type="ECO:0000259" key="4">
    <source>
        <dbReference type="Pfam" id="PF07557"/>
    </source>
</evidence>